<keyword evidence="2" id="KW-0472">Membrane</keyword>
<evidence type="ECO:0000313" key="6">
    <source>
        <dbReference type="Proteomes" id="UP000694843"/>
    </source>
</evidence>
<keyword evidence="2" id="KW-0812">Transmembrane</keyword>
<dbReference type="CTD" id="3354987"/>
<dbReference type="PROSITE" id="PS50948">
    <property type="entry name" value="PAN"/>
    <property type="match status" value="3"/>
</dbReference>
<evidence type="ECO:0000259" key="4">
    <source>
        <dbReference type="PROSITE" id="PS50948"/>
    </source>
</evidence>
<feature type="compositionally biased region" description="Low complexity" evidence="1">
    <location>
        <begin position="771"/>
        <end position="824"/>
    </location>
</feature>
<dbReference type="PANTHER" id="PTHR47327:SF1">
    <property type="entry name" value="RE15579P"/>
    <property type="match status" value="1"/>
</dbReference>
<dbReference type="Pfam" id="PF14295">
    <property type="entry name" value="PAN_4"/>
    <property type="match status" value="1"/>
</dbReference>
<feature type="domain" description="Apple" evidence="4">
    <location>
        <begin position="21"/>
        <end position="107"/>
    </location>
</feature>
<gene>
    <name evidence="7 8" type="primary">LOC108682449</name>
</gene>
<dbReference type="Pfam" id="PF00024">
    <property type="entry name" value="PAN_1"/>
    <property type="match status" value="2"/>
</dbReference>
<dbReference type="PANTHER" id="PTHR47327">
    <property type="entry name" value="FI18240P1-RELATED"/>
    <property type="match status" value="1"/>
</dbReference>
<dbReference type="RefSeq" id="XP_018027097.1">
    <property type="nucleotide sequence ID" value="XM_018171608.1"/>
</dbReference>
<feature type="chain" id="PRO_5044664474" evidence="3">
    <location>
        <begin position="23"/>
        <end position="1269"/>
    </location>
</feature>
<feature type="domain" description="Apple" evidence="4">
    <location>
        <begin position="206"/>
        <end position="295"/>
    </location>
</feature>
<feature type="compositionally biased region" description="Low complexity" evidence="1">
    <location>
        <begin position="491"/>
        <end position="760"/>
    </location>
</feature>
<proteinExistence type="predicted"/>
<dbReference type="CDD" id="cd01099">
    <property type="entry name" value="PAN_AP_HGF"/>
    <property type="match status" value="1"/>
</dbReference>
<feature type="signal peptide" evidence="3">
    <location>
        <begin position="1"/>
        <end position="22"/>
    </location>
</feature>
<dbReference type="KEGG" id="hazt:108682449"/>
<feature type="region of interest" description="Disordered" evidence="1">
    <location>
        <begin position="488"/>
        <end position="873"/>
    </location>
</feature>
<dbReference type="GO" id="GO:0009653">
    <property type="term" value="P:anatomical structure morphogenesis"/>
    <property type="evidence" value="ECO:0007669"/>
    <property type="project" value="TreeGrafter"/>
</dbReference>
<dbReference type="InterPro" id="IPR056953">
    <property type="entry name" value="CUT_N"/>
</dbReference>
<feature type="region of interest" description="Disordered" evidence="1">
    <location>
        <begin position="360"/>
        <end position="386"/>
    </location>
</feature>
<dbReference type="SMART" id="SM00241">
    <property type="entry name" value="ZP"/>
    <property type="match status" value="1"/>
</dbReference>
<dbReference type="PROSITE" id="PS51034">
    <property type="entry name" value="ZP_2"/>
    <property type="match status" value="1"/>
</dbReference>
<evidence type="ECO:0000256" key="2">
    <source>
        <dbReference type="SAM" id="Phobius"/>
    </source>
</evidence>
<accession>A0A8B7PP45</accession>
<dbReference type="InterPro" id="IPR003609">
    <property type="entry name" value="Pan_app"/>
</dbReference>
<evidence type="ECO:0000259" key="5">
    <source>
        <dbReference type="PROSITE" id="PS51034"/>
    </source>
</evidence>
<protein>
    <submittedName>
        <fullName evidence="7">Serine-rich adhesin for platelets-like isoform X1</fullName>
    </submittedName>
    <submittedName>
        <fullName evidence="8">Serine-rich adhesin for platelets-like isoform X2</fullName>
    </submittedName>
</protein>
<dbReference type="OrthoDB" id="5775605at2759"/>
<dbReference type="SMART" id="SM00473">
    <property type="entry name" value="PAN_AP"/>
    <property type="match status" value="3"/>
</dbReference>
<feature type="compositionally biased region" description="Polar residues" evidence="1">
    <location>
        <begin position="761"/>
        <end position="770"/>
    </location>
</feature>
<feature type="domain" description="Apple" evidence="4">
    <location>
        <begin position="116"/>
        <end position="199"/>
    </location>
</feature>
<name>A0A8B7PP45_HYAAZ</name>
<organism evidence="6 7">
    <name type="scientific">Hyalella azteca</name>
    <name type="common">Amphipod</name>
    <dbReference type="NCBI Taxonomy" id="294128"/>
    <lineage>
        <taxon>Eukaryota</taxon>
        <taxon>Metazoa</taxon>
        <taxon>Ecdysozoa</taxon>
        <taxon>Arthropoda</taxon>
        <taxon>Crustacea</taxon>
        <taxon>Multicrustacea</taxon>
        <taxon>Malacostraca</taxon>
        <taxon>Eumalacostraca</taxon>
        <taxon>Peracarida</taxon>
        <taxon>Amphipoda</taxon>
        <taxon>Senticaudata</taxon>
        <taxon>Talitrida</taxon>
        <taxon>Talitroidea</taxon>
        <taxon>Hyalellidae</taxon>
        <taxon>Hyalella</taxon>
    </lineage>
</organism>
<keyword evidence="3" id="KW-0732">Signal</keyword>
<feature type="domain" description="ZP" evidence="5">
    <location>
        <begin position="888"/>
        <end position="1135"/>
    </location>
</feature>
<evidence type="ECO:0000313" key="8">
    <source>
        <dbReference type="RefSeq" id="XP_018027098.1"/>
    </source>
</evidence>
<sequence length="1269" mass="131489">MTSDSWHVLRPLLVLLLASSCAGRTAFEKLTEYDFRGTTYYTIQNLSLWECQGWCKEEPECAAASFSFVINPLAPVQETLCLLQNETMAANPSAVPKRAVSLYYMIKLTVRSDNVCNRPWQFERVPSKRLAGLDNAHIHANSKQDCLAACLNEKRFVCRSAEYSYATLQCHLSEHDRRTVDAGVGLEDAAGVDYFENLCLGASDSCRTDRTYKQPSLGVPEDQVSHYVDMHYYVDKEVMANSVAACQRACEIETDFLCRSYLYKGPPSTNSHNCQLFHLDHYTLPDGADTYQSTDRPLLDDGERTGTYFENVCARRNYNMICKQVTTRDKRYITQIMCFDKSTIGRRRVLASRKNGQFTNRGTLDDSSNASAMTGQLTGSSNDTGSGLISGSTNVGSVGGGVGSVGYGTQVGIGGGSDAGGSSGGLVGSGQTVVGASGSGSIVTGGNDITSGVQTLPGLLGQFGSSSLGTGVQQGGVATQPGTIGLTTYPAGSLTGGTSSTSGSSSSSNLQITSSGSQSSGSSQSLDSISQAASSSQSSSASQSTSSSQSSGSSQSSSASSAISGSSSSSTSQGSTSSQASGVSGSSSSLSTSGSVSSGSSSQSTTGGGLVSTSQSGSSQSGSSVTSSSGSSSASSQSGSVASSATQSNVSTGTQSGSSSSSTSQSGASSSLTSQSGSSSSSTSQSGLSSSSTSQSGSSSSSTSQSGSSSSSASQSGLSSSAASQSGSSSSSTAGGSFISISQGGSSGVSQGSNAGSQSSLTSTIQNSTAGGFSSIQGSGSSSQTAGQNLGSQSSTGISSGSGQSGSGVSLTGQTGTDGTDNTGPVVYPDAFPGGGPVGASITGESGYGGDSASSSTFSPDPDSGTSDGDSGDINCDPTGVCYDVSVHCKDTRIAVEVATNRPFNGRIYALGRSETCNIAVINSDKFRLDLTMAGQDCNTQSVNGVYTNTVVIQHHSVVMTKTDKIYKIRCTYDMSPKNITFGMMPIRQDGLGEDVSNRLVVRDPDMIPITSAPEAPPPRIRILDAALREVETVRIGDRLTFRIEIPEQTPYGIFARSCVAMAKDSRSTFQIIDDDGCPVEPAIFPEFTKVGSALQSMYDAFRFTESYGVIFQCNVKYCLGSCEPARCKNGRDVVRSYGRRKRNVRSLSDGRGHVQETTKEAALAAAAILPVDASEAGNAEEEMSISQEILVLDLGEEAADHFKTDPHQVVEEEPYYTATNKVNLFETCPTRSSVLALAVTCAILLLIYVLTVFYFVMRKWIRPQKSLR</sequence>
<feature type="transmembrane region" description="Helical" evidence="2">
    <location>
        <begin position="1235"/>
        <end position="1257"/>
    </location>
</feature>
<evidence type="ECO:0000256" key="3">
    <source>
        <dbReference type="SAM" id="SignalP"/>
    </source>
</evidence>
<evidence type="ECO:0000256" key="1">
    <source>
        <dbReference type="SAM" id="MobiDB-lite"/>
    </source>
</evidence>
<dbReference type="SUPFAM" id="SSF57414">
    <property type="entry name" value="Hairpin loop containing domain-like"/>
    <property type="match status" value="2"/>
</dbReference>
<dbReference type="Gene3D" id="3.50.4.10">
    <property type="entry name" value="Hepatocyte Growth Factor"/>
    <property type="match status" value="3"/>
</dbReference>
<keyword evidence="2" id="KW-1133">Transmembrane helix</keyword>
<dbReference type="InterPro" id="IPR052774">
    <property type="entry name" value="Celegans_DevNeuronal_Protein"/>
</dbReference>
<reference evidence="7 8" key="1">
    <citation type="submission" date="2025-04" db="UniProtKB">
        <authorList>
            <consortium name="RefSeq"/>
        </authorList>
    </citation>
    <scope>IDENTIFICATION</scope>
    <source>
        <tissue evidence="7 8">Whole organism</tissue>
    </source>
</reference>
<dbReference type="Proteomes" id="UP000694843">
    <property type="component" value="Unplaced"/>
</dbReference>
<keyword evidence="6" id="KW-1185">Reference proteome</keyword>
<dbReference type="GeneID" id="108682449"/>
<dbReference type="Pfam" id="PF25057">
    <property type="entry name" value="CUT_N"/>
    <property type="match status" value="1"/>
</dbReference>
<evidence type="ECO:0000313" key="7">
    <source>
        <dbReference type="RefSeq" id="XP_018027097.1"/>
    </source>
</evidence>
<dbReference type="InterPro" id="IPR001507">
    <property type="entry name" value="ZP_dom"/>
</dbReference>
<dbReference type="RefSeq" id="XP_018027098.1">
    <property type="nucleotide sequence ID" value="XM_018171609.1"/>
</dbReference>
<dbReference type="AlphaFoldDB" id="A0A8B7PP45"/>
<feature type="compositionally biased region" description="Low complexity" evidence="1">
    <location>
        <begin position="851"/>
        <end position="873"/>
    </location>
</feature>
<dbReference type="OMA" id="CEASISC"/>